<feature type="compositionally biased region" description="Low complexity" evidence="1">
    <location>
        <begin position="33"/>
        <end position="45"/>
    </location>
</feature>
<reference evidence="4" key="1">
    <citation type="submission" date="2017-08" db="EMBL/GenBank/DDBJ databases">
        <authorList>
            <person name="Varghese N."/>
            <person name="Submissions S."/>
        </authorList>
    </citation>
    <scope>NUCLEOTIDE SEQUENCE [LARGE SCALE GENOMIC DNA]</scope>
    <source>
        <strain evidence="4">USBA17B2</strain>
    </source>
</reference>
<proteinExistence type="predicted"/>
<keyword evidence="2" id="KW-0732">Signal</keyword>
<organism evidence="3 4">
    <name type="scientific">Ornithinimicrobium cerasi</name>
    <dbReference type="NCBI Taxonomy" id="2248773"/>
    <lineage>
        <taxon>Bacteria</taxon>
        <taxon>Bacillati</taxon>
        <taxon>Actinomycetota</taxon>
        <taxon>Actinomycetes</taxon>
        <taxon>Micrococcales</taxon>
        <taxon>Ornithinimicrobiaceae</taxon>
        <taxon>Ornithinimicrobium</taxon>
    </lineage>
</organism>
<dbReference type="Gene3D" id="2.130.10.10">
    <property type="entry name" value="YVTN repeat-like/Quinoprotein amine dehydrogenase"/>
    <property type="match status" value="1"/>
</dbReference>
<sequence length="377" mass="39284">MSRPGLALALLALLGASSCQSDLDSGPAAGEVTGTTAPATSTPATEDSETGDGAPTSTAAPLPPLETLPSDTFSLQASGSIELVAAPAALLHAEGALWVQDHRGWAITKMDPDTGEVLGQAETGLIGCGDLVHADGGIWWTGCRVSPGMVKLDPDTLEIVEQDPELGLGPAEHQGGLWRPISLTRNTWPAALQRVPLDAPGEATLVPVPGLRDGQAGAISANGSLWVTDRRSAIVYEVDTDAGTVLAAVPMPTAAGSVYLIEHDGAPLFYDAQTGRIVTIDPRTREARMLNLRLEKPHDYWGVAASSAEGDEGHLWVRSGDGEVWLVDTRQDVVLRRIAIDPAGGGGDVQQIGDNLWVSGFASQSIERITLQPDGAP</sequence>
<feature type="region of interest" description="Disordered" evidence="1">
    <location>
        <begin position="22"/>
        <end position="65"/>
    </location>
</feature>
<name>A0A285VEX0_9MICO</name>
<evidence type="ECO:0000256" key="1">
    <source>
        <dbReference type="SAM" id="MobiDB-lite"/>
    </source>
</evidence>
<evidence type="ECO:0000256" key="2">
    <source>
        <dbReference type="SAM" id="SignalP"/>
    </source>
</evidence>
<accession>A0A285VEX0</accession>
<dbReference type="Proteomes" id="UP000219688">
    <property type="component" value="Unassembled WGS sequence"/>
</dbReference>
<dbReference type="GO" id="GO:0016829">
    <property type="term" value="F:lyase activity"/>
    <property type="evidence" value="ECO:0007669"/>
    <property type="project" value="UniProtKB-KW"/>
</dbReference>
<evidence type="ECO:0000313" key="4">
    <source>
        <dbReference type="Proteomes" id="UP000219688"/>
    </source>
</evidence>
<dbReference type="PROSITE" id="PS51257">
    <property type="entry name" value="PROKAR_LIPOPROTEIN"/>
    <property type="match status" value="1"/>
</dbReference>
<gene>
    <name evidence="3" type="ORF">SAMN05421879_1015</name>
</gene>
<dbReference type="AlphaFoldDB" id="A0A285VEX0"/>
<keyword evidence="4" id="KW-1185">Reference proteome</keyword>
<evidence type="ECO:0000313" key="3">
    <source>
        <dbReference type="EMBL" id="SOC51061.1"/>
    </source>
</evidence>
<protein>
    <submittedName>
        <fullName evidence="3">Streptogramin lyase</fullName>
    </submittedName>
</protein>
<feature type="chain" id="PRO_5038509203" evidence="2">
    <location>
        <begin position="22"/>
        <end position="377"/>
    </location>
</feature>
<dbReference type="SUPFAM" id="SSF50969">
    <property type="entry name" value="YVTN repeat-like/Quinoprotein amine dehydrogenase"/>
    <property type="match status" value="1"/>
</dbReference>
<keyword evidence="3" id="KW-0456">Lyase</keyword>
<dbReference type="EMBL" id="OBQK01000001">
    <property type="protein sequence ID" value="SOC51061.1"/>
    <property type="molecule type" value="Genomic_DNA"/>
</dbReference>
<dbReference type="InterPro" id="IPR015943">
    <property type="entry name" value="WD40/YVTN_repeat-like_dom_sf"/>
</dbReference>
<dbReference type="InterPro" id="IPR011044">
    <property type="entry name" value="Quino_amine_DH_bsu"/>
</dbReference>
<feature type="signal peptide" evidence="2">
    <location>
        <begin position="1"/>
        <end position="21"/>
    </location>
</feature>